<dbReference type="InterPro" id="IPR058930">
    <property type="entry name" value="YwzD"/>
</dbReference>
<gene>
    <name evidence="1" type="ORF">J2S74_003993</name>
</gene>
<dbReference type="EMBL" id="JAUSUG010000018">
    <property type="protein sequence ID" value="MDQ0256571.1"/>
    <property type="molecule type" value="Genomic_DNA"/>
</dbReference>
<dbReference type="Proteomes" id="UP001230005">
    <property type="component" value="Unassembled WGS sequence"/>
</dbReference>
<accession>A0ABU0A0Q5</accession>
<reference evidence="1 2" key="1">
    <citation type="submission" date="2023-07" db="EMBL/GenBank/DDBJ databases">
        <title>Genomic Encyclopedia of Type Strains, Phase IV (KMG-IV): sequencing the most valuable type-strain genomes for metagenomic binning, comparative biology and taxonomic classification.</title>
        <authorList>
            <person name="Goeker M."/>
        </authorList>
    </citation>
    <scope>NUCLEOTIDE SEQUENCE [LARGE SCALE GENOMIC DNA]</scope>
    <source>
        <strain evidence="1 2">DSM 9768</strain>
    </source>
</reference>
<proteinExistence type="predicted"/>
<keyword evidence="2" id="KW-1185">Reference proteome</keyword>
<evidence type="ECO:0000313" key="2">
    <source>
        <dbReference type="Proteomes" id="UP001230005"/>
    </source>
</evidence>
<comment type="caution">
    <text evidence="1">The sequence shown here is derived from an EMBL/GenBank/DDBJ whole genome shotgun (WGS) entry which is preliminary data.</text>
</comment>
<name>A0ABU0A0Q5_9BACI</name>
<organism evidence="1 2">
    <name type="scientific">Evansella vedderi</name>
    <dbReference type="NCBI Taxonomy" id="38282"/>
    <lineage>
        <taxon>Bacteria</taxon>
        <taxon>Bacillati</taxon>
        <taxon>Bacillota</taxon>
        <taxon>Bacilli</taxon>
        <taxon>Bacillales</taxon>
        <taxon>Bacillaceae</taxon>
        <taxon>Evansella</taxon>
    </lineage>
</organism>
<dbReference type="Pfam" id="PF26162">
    <property type="entry name" value="YwzD"/>
    <property type="match status" value="1"/>
</dbReference>
<sequence length="48" mass="5667">MNDFEKITQEKLQEILLSTYNKVEETKNINIIEVVESIKEEILSIIDK</sequence>
<protein>
    <submittedName>
        <fullName evidence="1">Uncharacterized protein</fullName>
    </submittedName>
</protein>
<evidence type="ECO:0000313" key="1">
    <source>
        <dbReference type="EMBL" id="MDQ0256571.1"/>
    </source>
</evidence>
<dbReference type="RefSeq" id="WP_307328916.1">
    <property type="nucleotide sequence ID" value="NZ_JAUSUG010000018.1"/>
</dbReference>